<organism evidence="10 11">
    <name type="scientific">Pseudidiomarina halophila</name>
    <dbReference type="NCBI Taxonomy" id="1449799"/>
    <lineage>
        <taxon>Bacteria</taxon>
        <taxon>Pseudomonadati</taxon>
        <taxon>Pseudomonadota</taxon>
        <taxon>Gammaproteobacteria</taxon>
        <taxon>Alteromonadales</taxon>
        <taxon>Idiomarinaceae</taxon>
        <taxon>Pseudidiomarina</taxon>
    </lineage>
</organism>
<dbReference type="CDD" id="cd02440">
    <property type="entry name" value="AdoMet_MTases"/>
    <property type="match status" value="1"/>
</dbReference>
<reference evidence="11" key="1">
    <citation type="journal article" date="2018" name="Front. Microbiol.">
        <title>Genome-Based Analysis Reveals the Taxonomy and Diversity of the Family Idiomarinaceae.</title>
        <authorList>
            <person name="Liu Y."/>
            <person name="Lai Q."/>
            <person name="Shao Z."/>
        </authorList>
    </citation>
    <scope>NUCLEOTIDE SEQUENCE [LARGE SCALE GENOMIC DNA]</scope>
    <source>
        <strain evidence="11">BH195</strain>
    </source>
</reference>
<evidence type="ECO:0000256" key="3">
    <source>
        <dbReference type="ARBA" id="ARBA00012141"/>
    </source>
</evidence>
<name>A0A432XWQ9_9GAMM</name>
<accession>A0A432XWQ9</accession>
<dbReference type="PANTHER" id="PTHR43542:SF1">
    <property type="entry name" value="METHYLTRANSFERASE"/>
    <property type="match status" value="1"/>
</dbReference>
<dbReference type="PROSITE" id="PS00092">
    <property type="entry name" value="N6_MTASE"/>
    <property type="match status" value="1"/>
</dbReference>
<comment type="caution">
    <text evidence="10">The sequence shown here is derived from an EMBL/GenBank/DDBJ whole genome shotgun (WGS) entry which is preliminary data.</text>
</comment>
<keyword evidence="9" id="KW-0698">rRNA processing</keyword>
<evidence type="ECO:0000256" key="5">
    <source>
        <dbReference type="ARBA" id="ARBA00022603"/>
    </source>
</evidence>
<dbReference type="OrthoDB" id="9803017at2"/>
<dbReference type="AlphaFoldDB" id="A0A432XWQ9"/>
<comment type="catalytic activity">
    <reaction evidence="8 9">
        <text>guanosine(966) in 16S rRNA + S-adenosyl-L-methionine = N(2)-methylguanosine(966) in 16S rRNA + S-adenosyl-L-homocysteine + H(+)</text>
        <dbReference type="Rhea" id="RHEA:23548"/>
        <dbReference type="Rhea" id="RHEA-COMP:10211"/>
        <dbReference type="Rhea" id="RHEA-COMP:10212"/>
        <dbReference type="ChEBI" id="CHEBI:15378"/>
        <dbReference type="ChEBI" id="CHEBI:57856"/>
        <dbReference type="ChEBI" id="CHEBI:59789"/>
        <dbReference type="ChEBI" id="CHEBI:74269"/>
        <dbReference type="ChEBI" id="CHEBI:74481"/>
        <dbReference type="EC" id="2.1.1.171"/>
    </reaction>
</comment>
<dbReference type="GO" id="GO:0003676">
    <property type="term" value="F:nucleic acid binding"/>
    <property type="evidence" value="ECO:0007669"/>
    <property type="project" value="InterPro"/>
</dbReference>
<proteinExistence type="inferred from homology"/>
<evidence type="ECO:0000256" key="6">
    <source>
        <dbReference type="ARBA" id="ARBA00022679"/>
    </source>
</evidence>
<dbReference type="Proteomes" id="UP000287198">
    <property type="component" value="Unassembled WGS sequence"/>
</dbReference>
<dbReference type="SUPFAM" id="SSF53335">
    <property type="entry name" value="S-adenosyl-L-methionine-dependent methyltransferases"/>
    <property type="match status" value="1"/>
</dbReference>
<dbReference type="GO" id="GO:0052913">
    <property type="term" value="F:16S rRNA (guanine(966)-N(2))-methyltransferase activity"/>
    <property type="evidence" value="ECO:0007669"/>
    <property type="project" value="UniProtKB-EC"/>
</dbReference>
<evidence type="ECO:0000256" key="9">
    <source>
        <dbReference type="PIRNR" id="PIRNR004553"/>
    </source>
</evidence>
<sequence length="211" mass="23657">MRRTPDKQKNSSRTGSGQLRIIGGTLRGRKLAVADVPGLRPTTDRVRETVFNWLQFEVPQQRCLDLFAGTGALGLETLSRGASEVTLVEQHKVAAGMLAQHAKLLNEQCHGQATCVHADALQWLATTSEQVFDIVFVDPPFRSDLATPACQLLQQHQWVHEGSLIYLETEKEWPLVVPQNWQLEREKTAGQVCYRLFTVGKQTVLNKEEQA</sequence>
<evidence type="ECO:0000313" key="10">
    <source>
        <dbReference type="EMBL" id="RUO53185.1"/>
    </source>
</evidence>
<dbReference type="PANTHER" id="PTHR43542">
    <property type="entry name" value="METHYLTRANSFERASE"/>
    <property type="match status" value="1"/>
</dbReference>
<dbReference type="InterPro" id="IPR002052">
    <property type="entry name" value="DNA_methylase_N6_adenine_CS"/>
</dbReference>
<dbReference type="EMBL" id="PIPW01000002">
    <property type="protein sequence ID" value="RUO53185.1"/>
    <property type="molecule type" value="Genomic_DNA"/>
</dbReference>
<keyword evidence="6 9" id="KW-0808">Transferase</keyword>
<dbReference type="EC" id="2.1.1.171" evidence="3 9"/>
<dbReference type="NCBIfam" id="TIGR00095">
    <property type="entry name" value="16S rRNA (guanine(966)-N(2))-methyltransferase RsmD"/>
    <property type="match status" value="1"/>
</dbReference>
<keyword evidence="5 9" id="KW-0489">Methyltransferase</keyword>
<comment type="function">
    <text evidence="1 9">Specifically methylates the guanine in position 966 of 16S rRNA in the assembled 30S particle.</text>
</comment>
<dbReference type="InterPro" id="IPR029063">
    <property type="entry name" value="SAM-dependent_MTases_sf"/>
</dbReference>
<protein>
    <recommendedName>
        <fullName evidence="4 9">Ribosomal RNA small subunit methyltransferase D</fullName>
        <ecNumber evidence="3 9">2.1.1.171</ecNumber>
    </recommendedName>
</protein>
<evidence type="ECO:0000256" key="7">
    <source>
        <dbReference type="ARBA" id="ARBA00022691"/>
    </source>
</evidence>
<keyword evidence="11" id="KW-1185">Reference proteome</keyword>
<dbReference type="InterPro" id="IPR004398">
    <property type="entry name" value="RNA_MeTrfase_RsmD"/>
</dbReference>
<dbReference type="Gene3D" id="3.40.50.150">
    <property type="entry name" value="Vaccinia Virus protein VP39"/>
    <property type="match status" value="1"/>
</dbReference>
<keyword evidence="7 9" id="KW-0949">S-adenosyl-L-methionine</keyword>
<evidence type="ECO:0000256" key="2">
    <source>
        <dbReference type="ARBA" id="ARBA00005269"/>
    </source>
</evidence>
<evidence type="ECO:0000313" key="11">
    <source>
        <dbReference type="Proteomes" id="UP000287198"/>
    </source>
</evidence>
<comment type="similarity">
    <text evidence="2 9">Belongs to the methyltransferase superfamily. RsmD family.</text>
</comment>
<evidence type="ECO:0000256" key="8">
    <source>
        <dbReference type="ARBA" id="ARBA00048326"/>
    </source>
</evidence>
<dbReference type="PIRSF" id="PIRSF004553">
    <property type="entry name" value="CHP00095"/>
    <property type="match status" value="1"/>
</dbReference>
<evidence type="ECO:0000256" key="1">
    <source>
        <dbReference type="ARBA" id="ARBA00002649"/>
    </source>
</evidence>
<gene>
    <name evidence="10" type="primary">rsmD</name>
    <name evidence="10" type="ORF">CWI69_07435</name>
</gene>
<dbReference type="Pfam" id="PF03602">
    <property type="entry name" value="Cons_hypoth95"/>
    <property type="match status" value="1"/>
</dbReference>
<evidence type="ECO:0000256" key="4">
    <source>
        <dbReference type="ARBA" id="ARBA00013682"/>
    </source>
</evidence>